<keyword evidence="4 10" id="KW-0645">Protease</keyword>
<evidence type="ECO:0000256" key="5">
    <source>
        <dbReference type="ARBA" id="ARBA00022692"/>
    </source>
</evidence>
<sequence length="468" mass="46236">MAVLATGAIIWGVGAGPAAADSIRDNQWALKNYHAVTDVWPVSQGADVIVAVIDSGVTADHQDLVGSVLSGADFSGDKTDGHVDSDGHGTAMAGIIAAHGHGNGDQEGISGLAPKAKILPIKVGLARMAEGGGSAAGVPDAIRYAVDHGAKVINMSFGADASAESRAAVNYAVSKDVVLVAGSGNDANFEAKVAYPAAFPGVVAVGAVDQQGTVWDKSNRGPQVTLVAPGVDIASTSRKSTTAYGMANGTSDATAYVSAIAALVRSKYPDLSAGQVINRMIKSAVAPPDKSAVPNDRYGYGIASPREALKANPAVDNGPRENPLLGRAESGSGDGAPSAAAPSQPGSGDAAKPGQVANTGKDDSGTPGYVFVIAGLVALLVIVGVVIVIVRRSRGNGSGGPGGPGGGGGGGFVPPGPPPYGPGAQHFPPQQPPYAGQVPQPQGSVYGAPQGYPQPPGGTGGGGGNAYR</sequence>
<reference evidence="15" key="1">
    <citation type="journal article" date="2019" name="Int. J. Syst. Evol. Microbiol.">
        <title>The Global Catalogue of Microorganisms (GCM) 10K type strain sequencing project: providing services to taxonomists for standard genome sequencing and annotation.</title>
        <authorList>
            <consortium name="The Broad Institute Genomics Platform"/>
            <consortium name="The Broad Institute Genome Sequencing Center for Infectious Disease"/>
            <person name="Wu L."/>
            <person name="Ma J."/>
        </authorList>
    </citation>
    <scope>NUCLEOTIDE SEQUENCE [LARGE SCALE GENOMIC DNA]</scope>
    <source>
        <strain evidence="15">CGMCC 1.12859</strain>
    </source>
</reference>
<comment type="subcellular location">
    <subcellularLocation>
        <location evidence="1">Cell membrane</location>
        <topology evidence="1">Single-pass membrane protein</topology>
    </subcellularLocation>
</comment>
<evidence type="ECO:0000256" key="3">
    <source>
        <dbReference type="ARBA" id="ARBA00022475"/>
    </source>
</evidence>
<dbReference type="InterPro" id="IPR023834">
    <property type="entry name" value="T7SS_pept_S8A_mycosin"/>
</dbReference>
<evidence type="ECO:0000256" key="12">
    <source>
        <dbReference type="SAM" id="Phobius"/>
    </source>
</evidence>
<dbReference type="GO" id="GO:0006508">
    <property type="term" value="P:proteolysis"/>
    <property type="evidence" value="ECO:0007669"/>
    <property type="project" value="UniProtKB-KW"/>
</dbReference>
<keyword evidence="7 10" id="KW-0720">Serine protease</keyword>
<feature type="region of interest" description="Disordered" evidence="11">
    <location>
        <begin position="309"/>
        <end position="364"/>
    </location>
</feature>
<dbReference type="InterPro" id="IPR023827">
    <property type="entry name" value="Peptidase_S8_Asp-AS"/>
</dbReference>
<dbReference type="Pfam" id="PF00082">
    <property type="entry name" value="Peptidase_S8"/>
    <property type="match status" value="1"/>
</dbReference>
<feature type="compositionally biased region" description="Gly residues" evidence="11">
    <location>
        <begin position="457"/>
        <end position="468"/>
    </location>
</feature>
<protein>
    <submittedName>
        <fullName evidence="14">Type VII secretion-associated serine protease mycosin</fullName>
    </submittedName>
</protein>
<evidence type="ECO:0000259" key="13">
    <source>
        <dbReference type="Pfam" id="PF00082"/>
    </source>
</evidence>
<evidence type="ECO:0000256" key="2">
    <source>
        <dbReference type="ARBA" id="ARBA00011073"/>
    </source>
</evidence>
<evidence type="ECO:0000256" key="9">
    <source>
        <dbReference type="ARBA" id="ARBA00023136"/>
    </source>
</evidence>
<dbReference type="InterPro" id="IPR000209">
    <property type="entry name" value="Peptidase_S8/S53_dom"/>
</dbReference>
<dbReference type="PROSITE" id="PS00136">
    <property type="entry name" value="SUBTILASE_ASP"/>
    <property type="match status" value="1"/>
</dbReference>
<feature type="transmembrane region" description="Helical" evidence="12">
    <location>
        <begin position="368"/>
        <end position="390"/>
    </location>
</feature>
<feature type="compositionally biased region" description="Gly residues" evidence="11">
    <location>
        <begin position="396"/>
        <end position="413"/>
    </location>
</feature>
<gene>
    <name evidence="14" type="primary">mycP</name>
    <name evidence="14" type="ORF">ACFQMG_17805</name>
</gene>
<dbReference type="PROSITE" id="PS51892">
    <property type="entry name" value="SUBTILASE"/>
    <property type="match status" value="1"/>
</dbReference>
<evidence type="ECO:0000256" key="6">
    <source>
        <dbReference type="ARBA" id="ARBA00022801"/>
    </source>
</evidence>
<comment type="caution">
    <text evidence="14">The sequence shown here is derived from an EMBL/GenBank/DDBJ whole genome shotgun (WGS) entry which is preliminary data.</text>
</comment>
<dbReference type="InterPro" id="IPR051048">
    <property type="entry name" value="Peptidase_S8/S53_subtilisin"/>
</dbReference>
<keyword evidence="6 10" id="KW-0378">Hydrolase</keyword>
<dbReference type="EMBL" id="JBHTAJ010000031">
    <property type="protein sequence ID" value="MFC7181410.1"/>
    <property type="molecule type" value="Genomic_DNA"/>
</dbReference>
<dbReference type="SUPFAM" id="SSF52743">
    <property type="entry name" value="Subtilisin-like"/>
    <property type="match status" value="1"/>
</dbReference>
<feature type="domain" description="Peptidase S8/S53" evidence="13">
    <location>
        <begin position="45"/>
        <end position="301"/>
    </location>
</feature>
<dbReference type="PANTHER" id="PTHR43399">
    <property type="entry name" value="SUBTILISIN-RELATED"/>
    <property type="match status" value="1"/>
</dbReference>
<comment type="similarity">
    <text evidence="2 10">Belongs to the peptidase S8 family.</text>
</comment>
<evidence type="ECO:0000256" key="4">
    <source>
        <dbReference type="ARBA" id="ARBA00022670"/>
    </source>
</evidence>
<keyword evidence="9 12" id="KW-0472">Membrane</keyword>
<dbReference type="PANTHER" id="PTHR43399:SF4">
    <property type="entry name" value="CELL WALL-ASSOCIATED PROTEASE"/>
    <property type="match status" value="1"/>
</dbReference>
<accession>A0ABW2FY42</accession>
<evidence type="ECO:0000256" key="8">
    <source>
        <dbReference type="ARBA" id="ARBA00022989"/>
    </source>
</evidence>
<evidence type="ECO:0000256" key="10">
    <source>
        <dbReference type="PROSITE-ProRule" id="PRU01240"/>
    </source>
</evidence>
<evidence type="ECO:0000313" key="15">
    <source>
        <dbReference type="Proteomes" id="UP001596435"/>
    </source>
</evidence>
<dbReference type="Gene3D" id="3.40.50.200">
    <property type="entry name" value="Peptidase S8/S53 domain"/>
    <property type="match status" value="1"/>
</dbReference>
<dbReference type="InterPro" id="IPR015500">
    <property type="entry name" value="Peptidase_S8_subtilisin-rel"/>
</dbReference>
<feature type="active site" description="Charge relay system" evidence="10">
    <location>
        <position position="54"/>
    </location>
</feature>
<feature type="region of interest" description="Disordered" evidence="11">
    <location>
        <begin position="395"/>
        <end position="468"/>
    </location>
</feature>
<dbReference type="RefSeq" id="WP_345706083.1">
    <property type="nucleotide sequence ID" value="NZ_BAABKV010000001.1"/>
</dbReference>
<dbReference type="InterPro" id="IPR036852">
    <property type="entry name" value="Peptidase_S8/S53_dom_sf"/>
</dbReference>
<proteinExistence type="inferred from homology"/>
<evidence type="ECO:0000256" key="7">
    <source>
        <dbReference type="ARBA" id="ARBA00022825"/>
    </source>
</evidence>
<keyword evidence="5 12" id="KW-0812">Transmembrane</keyword>
<evidence type="ECO:0000256" key="1">
    <source>
        <dbReference type="ARBA" id="ARBA00004162"/>
    </source>
</evidence>
<feature type="compositionally biased region" description="Low complexity" evidence="11">
    <location>
        <begin position="335"/>
        <end position="351"/>
    </location>
</feature>
<evidence type="ECO:0000313" key="14">
    <source>
        <dbReference type="EMBL" id="MFC7181410.1"/>
    </source>
</evidence>
<keyword evidence="8 12" id="KW-1133">Transmembrane helix</keyword>
<feature type="active site" description="Charge relay system" evidence="10">
    <location>
        <position position="251"/>
    </location>
</feature>
<dbReference type="NCBIfam" id="TIGR03921">
    <property type="entry name" value="T7SS_mycosin"/>
    <property type="match status" value="1"/>
</dbReference>
<evidence type="ECO:0000256" key="11">
    <source>
        <dbReference type="SAM" id="MobiDB-lite"/>
    </source>
</evidence>
<keyword evidence="15" id="KW-1185">Reference proteome</keyword>
<dbReference type="PRINTS" id="PR00723">
    <property type="entry name" value="SUBTILISIN"/>
</dbReference>
<organism evidence="14 15">
    <name type="scientific">Kitasatospora paranensis</name>
    <dbReference type="NCBI Taxonomy" id="258053"/>
    <lineage>
        <taxon>Bacteria</taxon>
        <taxon>Bacillati</taxon>
        <taxon>Actinomycetota</taxon>
        <taxon>Actinomycetes</taxon>
        <taxon>Kitasatosporales</taxon>
        <taxon>Streptomycetaceae</taxon>
        <taxon>Kitasatospora</taxon>
    </lineage>
</organism>
<feature type="active site" description="Charge relay system" evidence="10">
    <location>
        <position position="88"/>
    </location>
</feature>
<dbReference type="GO" id="GO:0008233">
    <property type="term" value="F:peptidase activity"/>
    <property type="evidence" value="ECO:0007669"/>
    <property type="project" value="UniProtKB-KW"/>
</dbReference>
<keyword evidence="3" id="KW-1003">Cell membrane</keyword>
<dbReference type="Proteomes" id="UP001596435">
    <property type="component" value="Unassembled WGS sequence"/>
</dbReference>
<name>A0ABW2FY42_9ACTN</name>